<gene>
    <name evidence="2" type="ORF">MKQ68_23685</name>
</gene>
<evidence type="ECO:0000256" key="1">
    <source>
        <dbReference type="SAM" id="SignalP"/>
    </source>
</evidence>
<reference evidence="2" key="1">
    <citation type="submission" date="2022-10" db="EMBL/GenBank/DDBJ databases">
        <title>Chitinophaga sp. nov., isolated from soil.</title>
        <authorList>
            <person name="Jeon C.O."/>
        </authorList>
    </citation>
    <scope>NUCLEOTIDE SEQUENCE</scope>
    <source>
        <strain evidence="2">R8</strain>
    </source>
</reference>
<organism evidence="2 3">
    <name type="scientific">Chitinophaga horti</name>
    <dbReference type="NCBI Taxonomy" id="2920382"/>
    <lineage>
        <taxon>Bacteria</taxon>
        <taxon>Pseudomonadati</taxon>
        <taxon>Bacteroidota</taxon>
        <taxon>Chitinophagia</taxon>
        <taxon>Chitinophagales</taxon>
        <taxon>Chitinophagaceae</taxon>
        <taxon>Chitinophaga</taxon>
    </lineage>
</organism>
<dbReference type="EMBL" id="CP107006">
    <property type="protein sequence ID" value="UYQ93087.1"/>
    <property type="molecule type" value="Genomic_DNA"/>
</dbReference>
<protein>
    <recommendedName>
        <fullName evidence="4">Thioredoxin domain-containing protein</fullName>
    </recommendedName>
</protein>
<evidence type="ECO:0000313" key="2">
    <source>
        <dbReference type="EMBL" id="UYQ93087.1"/>
    </source>
</evidence>
<feature type="signal peptide" evidence="1">
    <location>
        <begin position="1"/>
        <end position="21"/>
    </location>
</feature>
<feature type="chain" id="PRO_5046998008" description="Thioredoxin domain-containing protein" evidence="1">
    <location>
        <begin position="22"/>
        <end position="172"/>
    </location>
</feature>
<evidence type="ECO:0008006" key="4">
    <source>
        <dbReference type="Google" id="ProtNLM"/>
    </source>
</evidence>
<evidence type="ECO:0000313" key="3">
    <source>
        <dbReference type="Proteomes" id="UP001162741"/>
    </source>
</evidence>
<dbReference type="Gene3D" id="3.40.30.10">
    <property type="entry name" value="Glutaredoxin"/>
    <property type="match status" value="1"/>
</dbReference>
<accession>A0ABY6J0B1</accession>
<keyword evidence="3" id="KW-1185">Reference proteome</keyword>
<dbReference type="InterPro" id="IPR036249">
    <property type="entry name" value="Thioredoxin-like_sf"/>
</dbReference>
<keyword evidence="1" id="KW-0732">Signal</keyword>
<name>A0ABY6J0B1_9BACT</name>
<dbReference type="SUPFAM" id="SSF52833">
    <property type="entry name" value="Thioredoxin-like"/>
    <property type="match status" value="1"/>
</dbReference>
<proteinExistence type="predicted"/>
<dbReference type="Proteomes" id="UP001162741">
    <property type="component" value="Chromosome"/>
</dbReference>
<sequence>MMRLKTMLAGCGLLLSSVVMAQTEAGKAADGSKIMKGKVELKTMTSDPELAWFHTGINKYEAKETQVNLIKANNTKYKFVAITSTWDAAGKKLLPQFYKIMIMASVPETNFEAYAVDQNQHSGTKADDRYKVKTAPAIVVLKEGKEVGRINGEPSGALEDAIAGIIMKTEEP</sequence>
<dbReference type="RefSeq" id="WP_264281223.1">
    <property type="nucleotide sequence ID" value="NZ_CP107006.1"/>
</dbReference>